<dbReference type="InterPro" id="IPR007696">
    <property type="entry name" value="DNA_mismatch_repair_MutS_core"/>
</dbReference>
<dbReference type="Gene3D" id="3.30.420.110">
    <property type="entry name" value="MutS, connector domain"/>
    <property type="match status" value="1"/>
</dbReference>
<dbReference type="SUPFAM" id="SSF52540">
    <property type="entry name" value="P-loop containing nucleoside triphosphate hydrolases"/>
    <property type="match status" value="1"/>
</dbReference>
<keyword evidence="15" id="KW-1185">Reference proteome</keyword>
<evidence type="ECO:0000256" key="8">
    <source>
        <dbReference type="ARBA" id="ARBA00029792"/>
    </source>
</evidence>
<feature type="compositionally biased region" description="Polar residues" evidence="10">
    <location>
        <begin position="112"/>
        <end position="130"/>
    </location>
</feature>
<evidence type="ECO:0000313" key="15">
    <source>
        <dbReference type="Proteomes" id="UP001287286"/>
    </source>
</evidence>
<evidence type="ECO:0000256" key="6">
    <source>
        <dbReference type="ARBA" id="ARBA00023254"/>
    </source>
</evidence>
<dbReference type="Gene3D" id="1.10.1420.10">
    <property type="match status" value="2"/>
</dbReference>
<evidence type="ECO:0000256" key="1">
    <source>
        <dbReference type="ARBA" id="ARBA00007094"/>
    </source>
</evidence>
<evidence type="ECO:0000256" key="3">
    <source>
        <dbReference type="ARBA" id="ARBA00022741"/>
    </source>
</evidence>
<dbReference type="Proteomes" id="UP000245956">
    <property type="component" value="Unassembled WGS sequence"/>
</dbReference>
<evidence type="ECO:0000256" key="4">
    <source>
        <dbReference type="ARBA" id="ARBA00022840"/>
    </source>
</evidence>
<dbReference type="Gene3D" id="3.40.50.300">
    <property type="entry name" value="P-loop containing nucleotide triphosphate hydrolases"/>
    <property type="match status" value="1"/>
</dbReference>
<dbReference type="Pfam" id="PF05192">
    <property type="entry name" value="MutS_III"/>
    <property type="match status" value="1"/>
</dbReference>
<dbReference type="FunFam" id="3.40.50.300:FF:000870">
    <property type="entry name" value="MutS protein homolog 4"/>
    <property type="match status" value="1"/>
</dbReference>
<dbReference type="PANTHER" id="PTHR11361">
    <property type="entry name" value="DNA MISMATCH REPAIR PROTEIN MUTS FAMILY MEMBER"/>
    <property type="match status" value="1"/>
</dbReference>
<dbReference type="GO" id="GO:0005524">
    <property type="term" value="F:ATP binding"/>
    <property type="evidence" value="ECO:0007669"/>
    <property type="project" value="UniProtKB-KW"/>
</dbReference>
<dbReference type="PROSITE" id="PS00486">
    <property type="entry name" value="DNA_MISMATCH_REPAIR_2"/>
    <property type="match status" value="1"/>
</dbReference>
<dbReference type="GO" id="GO:0140664">
    <property type="term" value="F:ATP-dependent DNA damage sensor activity"/>
    <property type="evidence" value="ECO:0007669"/>
    <property type="project" value="InterPro"/>
</dbReference>
<dbReference type="GO" id="GO:0007131">
    <property type="term" value="P:reciprocal meiotic recombination"/>
    <property type="evidence" value="ECO:0007669"/>
    <property type="project" value="TreeGrafter"/>
</dbReference>
<dbReference type="EMBL" id="JAWRVI010000020">
    <property type="protein sequence ID" value="KAK4089272.1"/>
    <property type="molecule type" value="Genomic_DNA"/>
</dbReference>
<accession>A0A2U3EBE0</accession>
<dbReference type="Pfam" id="PF05190">
    <property type="entry name" value="MutS_IV"/>
    <property type="match status" value="1"/>
</dbReference>
<protein>
    <recommendedName>
        <fullName evidence="2 9">DNA mismatch repair protein MSH3</fullName>
    </recommendedName>
    <alternativeName>
        <fullName evidence="2 9">DNA mismatch repair protein MSH3</fullName>
    </alternativeName>
    <alternativeName>
        <fullName evidence="8">MutS protein homolog 3</fullName>
    </alternativeName>
</protein>
<dbReference type="Proteomes" id="UP001287286">
    <property type="component" value="Unassembled WGS sequence"/>
</dbReference>
<evidence type="ECO:0000256" key="5">
    <source>
        <dbReference type="ARBA" id="ARBA00023125"/>
    </source>
</evidence>
<dbReference type="SUPFAM" id="SSF48334">
    <property type="entry name" value="DNA repair protein MutS, domain III"/>
    <property type="match status" value="1"/>
</dbReference>
<comment type="subunit">
    <text evidence="7">Heterodimer consisting of MSH2-MSH3 (MutS beta). Forms a ternary complex with MutL alpha (MLH1-PMS1).</text>
</comment>
<comment type="similarity">
    <text evidence="1">Belongs to the DNA mismatch repair MutS family. MSH3 subfamily.</text>
</comment>
<evidence type="ECO:0000256" key="2">
    <source>
        <dbReference type="ARBA" id="ARBA00022151"/>
    </source>
</evidence>
<dbReference type="InterPro" id="IPR036678">
    <property type="entry name" value="MutS_con_dom_sf"/>
</dbReference>
<keyword evidence="5" id="KW-0238">DNA-binding</keyword>
<feature type="region of interest" description="Disordered" evidence="10">
    <location>
        <begin position="112"/>
        <end position="169"/>
    </location>
</feature>
<dbReference type="PANTHER" id="PTHR11361:SF21">
    <property type="entry name" value="MUTS PROTEIN HOMOLOG 4"/>
    <property type="match status" value="1"/>
</dbReference>
<dbReference type="InterPro" id="IPR000432">
    <property type="entry name" value="DNA_mismatch_repair_MutS_C"/>
</dbReference>
<evidence type="ECO:0000256" key="7">
    <source>
        <dbReference type="ARBA" id="ARBA00025902"/>
    </source>
</evidence>
<gene>
    <name evidence="13" type="ORF">PCL_11911</name>
    <name evidence="12" type="ORF">Purlil1_6261</name>
</gene>
<dbReference type="Pfam" id="PF00488">
    <property type="entry name" value="MutS_V"/>
    <property type="match status" value="1"/>
</dbReference>
<reference evidence="13 14" key="2">
    <citation type="journal article" date="2016" name="Front. Microbiol.">
        <title>Genome and transcriptome sequences reveal the specific parasitism of the nematophagous Purpureocillium lilacinum 36-1.</title>
        <authorList>
            <person name="Xie J."/>
            <person name="Li S."/>
            <person name="Mo C."/>
            <person name="Xiao X."/>
            <person name="Peng D."/>
            <person name="Wang G."/>
            <person name="Xiao Y."/>
        </authorList>
    </citation>
    <scope>NUCLEOTIDE SEQUENCE [LARGE SCALE GENOMIC DNA]</scope>
    <source>
        <strain evidence="13 14">36-1</strain>
    </source>
</reference>
<evidence type="ECO:0000313" key="14">
    <source>
        <dbReference type="Proteomes" id="UP000245956"/>
    </source>
</evidence>
<dbReference type="InterPro" id="IPR007861">
    <property type="entry name" value="DNA_mismatch_repair_MutS_clamp"/>
</dbReference>
<evidence type="ECO:0000256" key="9">
    <source>
        <dbReference type="ARBA" id="ARBA00073774"/>
    </source>
</evidence>
<dbReference type="SUPFAM" id="SSF53150">
    <property type="entry name" value="DNA repair protein MutS, domain II"/>
    <property type="match status" value="1"/>
</dbReference>
<evidence type="ECO:0000256" key="10">
    <source>
        <dbReference type="SAM" id="MobiDB-lite"/>
    </source>
</evidence>
<feature type="domain" description="DNA mismatch repair proteins mutS family" evidence="11">
    <location>
        <begin position="778"/>
        <end position="794"/>
    </location>
</feature>
<dbReference type="InterPro" id="IPR007860">
    <property type="entry name" value="DNA_mmatch_repair_MutS_con_dom"/>
</dbReference>
<dbReference type="Pfam" id="PF05188">
    <property type="entry name" value="MutS_II"/>
    <property type="match status" value="1"/>
</dbReference>
<evidence type="ECO:0000313" key="12">
    <source>
        <dbReference type="EMBL" id="KAK4089272.1"/>
    </source>
</evidence>
<comment type="caution">
    <text evidence="13">The sequence shown here is derived from an EMBL/GenBank/DDBJ whole genome shotgun (WGS) entry which is preliminary data.</text>
</comment>
<proteinExistence type="inferred from homology"/>
<evidence type="ECO:0000259" key="11">
    <source>
        <dbReference type="PROSITE" id="PS00486"/>
    </source>
</evidence>
<evidence type="ECO:0000313" key="13">
    <source>
        <dbReference type="EMBL" id="PWI71817.1"/>
    </source>
</evidence>
<dbReference type="GO" id="GO:0030983">
    <property type="term" value="F:mismatched DNA binding"/>
    <property type="evidence" value="ECO:0007669"/>
    <property type="project" value="InterPro"/>
</dbReference>
<dbReference type="GO" id="GO:0005634">
    <property type="term" value="C:nucleus"/>
    <property type="evidence" value="ECO:0007669"/>
    <property type="project" value="TreeGrafter"/>
</dbReference>
<keyword evidence="3" id="KW-0547">Nucleotide-binding</keyword>
<dbReference type="InterPro" id="IPR027417">
    <property type="entry name" value="P-loop_NTPase"/>
</dbReference>
<dbReference type="SMART" id="SM00534">
    <property type="entry name" value="MUTSac"/>
    <property type="match status" value="1"/>
</dbReference>
<dbReference type="InterPro" id="IPR045076">
    <property type="entry name" value="MutS"/>
</dbReference>
<dbReference type="GO" id="GO:0006298">
    <property type="term" value="P:mismatch repair"/>
    <property type="evidence" value="ECO:0007669"/>
    <property type="project" value="InterPro"/>
</dbReference>
<keyword evidence="4" id="KW-0067">ATP-binding</keyword>
<name>A0A2U3EBE0_PURLI</name>
<dbReference type="InterPro" id="IPR036187">
    <property type="entry name" value="DNA_mismatch_repair_MutS_sf"/>
</dbReference>
<organism evidence="13 14">
    <name type="scientific">Purpureocillium lilacinum</name>
    <name type="common">Paecilomyces lilacinus</name>
    <dbReference type="NCBI Taxonomy" id="33203"/>
    <lineage>
        <taxon>Eukaryota</taxon>
        <taxon>Fungi</taxon>
        <taxon>Dikarya</taxon>
        <taxon>Ascomycota</taxon>
        <taxon>Pezizomycotina</taxon>
        <taxon>Sordariomycetes</taxon>
        <taxon>Hypocreomycetidae</taxon>
        <taxon>Hypocreales</taxon>
        <taxon>Ophiocordycipitaceae</taxon>
        <taxon>Purpureocillium</taxon>
    </lineage>
</organism>
<keyword evidence="6" id="KW-0469">Meiosis</keyword>
<reference evidence="13" key="1">
    <citation type="submission" date="2015-05" db="EMBL/GenBank/DDBJ databases">
        <authorList>
            <person name="Wang D.B."/>
            <person name="Wang M."/>
        </authorList>
    </citation>
    <scope>NUCLEOTIDE SEQUENCE</scope>
    <source>
        <strain evidence="13">36-1</strain>
    </source>
</reference>
<dbReference type="AlphaFoldDB" id="A0A2U3EBE0"/>
<sequence length="962" mass="105921">MDIPGSRRGLIIDCTRKEVSTQSCTSCPELATCPALVFVVNVILLHHRRSRARVYDPSDSHTGAVSLSGVFSSPEERSFTMSSSRYGNSGRSATPASSAYFQGSFESQVPSSAVSDSLQGHQHITDNSENARPYTPSLASARPSTSYSTVSRTTRPSTASGRRPRTGTTASILGLSEQQNIVCALAEARGITPAVGVAFVNVSLGEVILSQICDNQAYVKTIHKIQLASPSRIVFMSTACPPAKNTTLFSLIQELVPDATSHAFDRAAWSENAGHEHIQNLAPHSDVGPIKVALQGKYYAVCSFAAAMKYIEHQFTISFAPHSLRIRYQPSEDTMMIDVAAIQSLEIMQNTHNPKSKESLYGLLNHTCTPMGARMLRRNILQPPTGHETFLRPRLDALEELTTREELFREVRKALRLFHDVEKLLTKLIIVPTSKSISLVEEQIGQVLMLKNFLEAVPELFVALAPVQSALLVKVRELCCPGVTGPILANIQRVIEADVRYMKSPLDLRNQRTFAVKSGVNGMLDVARQTYKELTEEIHQHVDAIQGEFKIAVALKFDNGRKYWLRIKAIDFDFGAPPQLFVNVVRKKDNVECQTLDLIKLNVRLSDASNEVVIRSDVVIEELVGNLRRGASQLFKVCESVALVDMLASFAQLSATRDYVCPDITSTLALKAARHPILDRSHSGNIVPNDYYASEQHCFHIITGCNMSGKSTYIRAVALLQIMAQVGCFVPAEYAAFPIIHNIFARVSMDDNIEASLSTFSVEMREMAFILRNIDDKSLAIIDELGRGTSTRDGLAIAIAMSEALIQAGASVWFATHFIELAKVLGERPGVLNLHLASTTAETPEGLPHLQMLYKATAGTVNDTEHYGIHLARAMGFPASFINKAEEVANDLRQKREAGRQSSEARKLVARRKLLLNLHDALRQARDAGSEESLPGYLQRLQAEFVARMEGLDSMEYVTAGD</sequence>
<reference evidence="12 15" key="4">
    <citation type="journal article" date="2024" name="Microbiol. Resour. Announc.">
        <title>Genome annotations for the ascomycete fungi Trichoderma harzianum, Trichoderma aggressivum, and Purpureocillium lilacinum.</title>
        <authorList>
            <person name="Beijen E.P.W."/>
            <person name="Ohm R.A."/>
        </authorList>
    </citation>
    <scope>NUCLEOTIDE SEQUENCE [LARGE SCALE GENOMIC DNA]</scope>
    <source>
        <strain evidence="12 15">CBS 150709</strain>
    </source>
</reference>
<dbReference type="EMBL" id="LCWV01000007">
    <property type="protein sequence ID" value="PWI71817.1"/>
    <property type="molecule type" value="Genomic_DNA"/>
</dbReference>
<reference evidence="12" key="3">
    <citation type="submission" date="2023-11" db="EMBL/GenBank/DDBJ databases">
        <authorList>
            <person name="Beijen E."/>
            <person name="Ohm R.A."/>
        </authorList>
    </citation>
    <scope>NUCLEOTIDE SEQUENCE</scope>
    <source>
        <strain evidence="12">CBS 150709</strain>
    </source>
</reference>
<feature type="compositionally biased region" description="Low complexity" evidence="10">
    <location>
        <begin position="142"/>
        <end position="158"/>
    </location>
</feature>
<dbReference type="SMART" id="SM00533">
    <property type="entry name" value="MUTSd"/>
    <property type="match status" value="1"/>
</dbReference>